<organism evidence="4 5">
    <name type="scientific">Marasmiellus scandens</name>
    <dbReference type="NCBI Taxonomy" id="2682957"/>
    <lineage>
        <taxon>Eukaryota</taxon>
        <taxon>Fungi</taxon>
        <taxon>Dikarya</taxon>
        <taxon>Basidiomycota</taxon>
        <taxon>Agaricomycotina</taxon>
        <taxon>Agaricomycetes</taxon>
        <taxon>Agaricomycetidae</taxon>
        <taxon>Agaricales</taxon>
        <taxon>Marasmiineae</taxon>
        <taxon>Omphalotaceae</taxon>
        <taxon>Marasmiellus</taxon>
    </lineage>
</organism>
<dbReference type="Proteomes" id="UP001498398">
    <property type="component" value="Unassembled WGS sequence"/>
</dbReference>
<keyword evidence="3" id="KW-0732">Signal</keyword>
<accession>A0ABR1JI72</accession>
<feature type="transmembrane region" description="Helical" evidence="2">
    <location>
        <begin position="231"/>
        <end position="251"/>
    </location>
</feature>
<evidence type="ECO:0000313" key="4">
    <source>
        <dbReference type="EMBL" id="KAK7461787.1"/>
    </source>
</evidence>
<feature type="signal peptide" evidence="3">
    <location>
        <begin position="1"/>
        <end position="19"/>
    </location>
</feature>
<keyword evidence="2" id="KW-1133">Transmembrane helix</keyword>
<evidence type="ECO:0000313" key="5">
    <source>
        <dbReference type="Proteomes" id="UP001498398"/>
    </source>
</evidence>
<evidence type="ECO:0000256" key="1">
    <source>
        <dbReference type="SAM" id="MobiDB-lite"/>
    </source>
</evidence>
<feature type="compositionally biased region" description="Polar residues" evidence="1">
    <location>
        <begin position="179"/>
        <end position="223"/>
    </location>
</feature>
<name>A0ABR1JI72_9AGAR</name>
<feature type="region of interest" description="Disordered" evidence="1">
    <location>
        <begin position="387"/>
        <end position="428"/>
    </location>
</feature>
<dbReference type="EMBL" id="JBANRG010000012">
    <property type="protein sequence ID" value="KAK7461787.1"/>
    <property type="molecule type" value="Genomic_DNA"/>
</dbReference>
<keyword evidence="2" id="KW-0472">Membrane</keyword>
<gene>
    <name evidence="4" type="ORF">VKT23_008219</name>
</gene>
<reference evidence="4 5" key="1">
    <citation type="submission" date="2024-01" db="EMBL/GenBank/DDBJ databases">
        <title>A draft genome for the cacao thread blight pathogen Marasmiellus scandens.</title>
        <authorList>
            <person name="Baruah I.K."/>
            <person name="Leung J."/>
            <person name="Bukari Y."/>
            <person name="Amoako-Attah I."/>
            <person name="Meinhardt L.W."/>
            <person name="Bailey B.A."/>
            <person name="Cohen S.P."/>
        </authorList>
    </citation>
    <scope>NUCLEOTIDE SEQUENCE [LARGE SCALE GENOMIC DNA]</scope>
    <source>
        <strain evidence="4 5">GH-19</strain>
    </source>
</reference>
<protein>
    <submittedName>
        <fullName evidence="4">Uncharacterized protein</fullName>
    </submittedName>
</protein>
<keyword evidence="2" id="KW-0812">Transmembrane</keyword>
<sequence length="428" mass="45809">MVSLWCWIIPILCFSHAWALSFLQLPSSVSVGASFTLAWRDPPSGQFEVGITPGLDTDASGFQAVNPNGKSSGSVVLVAPSTPGEFHLVARSLPDHSLLGTSATIQALARGDNVTDTNDLSSTIQTQVSTAGLQQQTKPQQTAFQSSAATATQPTLISTAQPSAQPAPTSAIQPPAQSTPASATHSSAQPTSTSATHPSAQPTSTSATQPTVLQPTGFQSDPGPSTEVAKIVGGVSAAVVSLILLVLCWFYRHRRVARQRGEDAGRQIIDAFPLRTDISYSAGDSQAAVSIHDTTTSTSEYLTTDAFSNRNVRIPVSRQYRSGSFFKKIRKGRRDVNSMTRNEIVPSDLSNHLRNEMLFSESRLPQRTPNILRHLDSGLRIFQARAESADGRPCLQESMGGKEGDEHGSESGDNRERVIELPPEYSVD</sequence>
<feature type="compositionally biased region" description="Low complexity" evidence="1">
    <location>
        <begin position="134"/>
        <end position="178"/>
    </location>
</feature>
<evidence type="ECO:0000256" key="3">
    <source>
        <dbReference type="SAM" id="SignalP"/>
    </source>
</evidence>
<proteinExistence type="predicted"/>
<evidence type="ECO:0000256" key="2">
    <source>
        <dbReference type="SAM" id="Phobius"/>
    </source>
</evidence>
<keyword evidence="5" id="KW-1185">Reference proteome</keyword>
<feature type="compositionally biased region" description="Basic and acidic residues" evidence="1">
    <location>
        <begin position="400"/>
        <end position="419"/>
    </location>
</feature>
<comment type="caution">
    <text evidence="4">The sequence shown here is derived from an EMBL/GenBank/DDBJ whole genome shotgun (WGS) entry which is preliminary data.</text>
</comment>
<feature type="chain" id="PRO_5045790363" evidence="3">
    <location>
        <begin position="20"/>
        <end position="428"/>
    </location>
</feature>
<feature type="region of interest" description="Disordered" evidence="1">
    <location>
        <begin position="131"/>
        <end position="224"/>
    </location>
</feature>